<evidence type="ECO:0000256" key="7">
    <source>
        <dbReference type="ARBA" id="ARBA00022741"/>
    </source>
</evidence>
<dbReference type="SMART" id="SM00388">
    <property type="entry name" value="HisKA"/>
    <property type="match status" value="1"/>
</dbReference>
<evidence type="ECO:0000256" key="13">
    <source>
        <dbReference type="SAM" id="Phobius"/>
    </source>
</evidence>
<keyword evidence="8" id="KW-0418">Kinase</keyword>
<organism evidence="15">
    <name type="scientific">Neisseria gonorrhoeae</name>
    <dbReference type="NCBI Taxonomy" id="485"/>
    <lineage>
        <taxon>Bacteria</taxon>
        <taxon>Pseudomonadati</taxon>
        <taxon>Pseudomonadota</taxon>
        <taxon>Betaproteobacteria</taxon>
        <taxon>Neisseriales</taxon>
        <taxon>Neisseriaceae</taxon>
        <taxon>Neisseria</taxon>
    </lineage>
</organism>
<gene>
    <name evidence="15" type="primary">qseC</name>
    <name evidence="15" type="ORF">NCTC11421_02734</name>
</gene>
<keyword evidence="11" id="KW-0902">Two-component regulatory system</keyword>
<comment type="catalytic activity">
    <reaction evidence="1">
        <text>ATP + protein L-histidine = ADP + protein N-phospho-L-histidine.</text>
        <dbReference type="EC" id="2.7.13.3"/>
    </reaction>
</comment>
<dbReference type="InterPro" id="IPR005467">
    <property type="entry name" value="His_kinase_dom"/>
</dbReference>
<dbReference type="EC" id="2.7.13.3" evidence="3"/>
<name>A0A378W0D4_NEIGO</name>
<dbReference type="InterPro" id="IPR003661">
    <property type="entry name" value="HisK_dim/P_dom"/>
</dbReference>
<dbReference type="Pfam" id="PF02518">
    <property type="entry name" value="HATPase_c"/>
    <property type="match status" value="1"/>
</dbReference>
<dbReference type="GO" id="GO:0000155">
    <property type="term" value="F:phosphorelay sensor kinase activity"/>
    <property type="evidence" value="ECO:0007669"/>
    <property type="project" value="InterPro"/>
</dbReference>
<dbReference type="GO" id="GO:0005524">
    <property type="term" value="F:ATP binding"/>
    <property type="evidence" value="ECO:0007669"/>
    <property type="project" value="UniProtKB-KW"/>
</dbReference>
<dbReference type="PANTHER" id="PTHR45436:SF15">
    <property type="entry name" value="SENSOR HISTIDINE KINASE CUSS"/>
    <property type="match status" value="1"/>
</dbReference>
<dbReference type="InterPro" id="IPR003594">
    <property type="entry name" value="HATPase_dom"/>
</dbReference>
<feature type="transmembrane region" description="Helical" evidence="13">
    <location>
        <begin position="144"/>
        <end position="162"/>
    </location>
</feature>
<dbReference type="CDD" id="cd00082">
    <property type="entry name" value="HisKA"/>
    <property type="match status" value="1"/>
</dbReference>
<comment type="subcellular location">
    <subcellularLocation>
        <location evidence="2">Membrane</location>
        <topology evidence="2">Multi-pass membrane protein</topology>
    </subcellularLocation>
</comment>
<dbReference type="InterPro" id="IPR036890">
    <property type="entry name" value="HATPase_C_sf"/>
</dbReference>
<protein>
    <recommendedName>
        <fullName evidence="3">histidine kinase</fullName>
        <ecNumber evidence="3">2.7.13.3</ecNumber>
    </recommendedName>
</protein>
<evidence type="ECO:0000256" key="1">
    <source>
        <dbReference type="ARBA" id="ARBA00000085"/>
    </source>
</evidence>
<dbReference type="InterPro" id="IPR036097">
    <property type="entry name" value="HisK_dim/P_sf"/>
</dbReference>
<dbReference type="InterPro" id="IPR050428">
    <property type="entry name" value="TCS_sensor_his_kinase"/>
</dbReference>
<dbReference type="SUPFAM" id="SSF55874">
    <property type="entry name" value="ATPase domain of HSP90 chaperone/DNA topoisomerase II/histidine kinase"/>
    <property type="match status" value="1"/>
</dbReference>
<dbReference type="SUPFAM" id="SSF47384">
    <property type="entry name" value="Homodimeric domain of signal transducing histidine kinase"/>
    <property type="match status" value="1"/>
</dbReference>
<dbReference type="GO" id="GO:0005886">
    <property type="term" value="C:plasma membrane"/>
    <property type="evidence" value="ECO:0007669"/>
    <property type="project" value="TreeGrafter"/>
</dbReference>
<evidence type="ECO:0000256" key="2">
    <source>
        <dbReference type="ARBA" id="ARBA00004141"/>
    </source>
</evidence>
<dbReference type="AlphaFoldDB" id="A0A378W0D4"/>
<evidence type="ECO:0000256" key="5">
    <source>
        <dbReference type="ARBA" id="ARBA00022679"/>
    </source>
</evidence>
<evidence type="ECO:0000256" key="3">
    <source>
        <dbReference type="ARBA" id="ARBA00012438"/>
    </source>
</evidence>
<dbReference type="PROSITE" id="PS50109">
    <property type="entry name" value="HIS_KIN"/>
    <property type="match status" value="1"/>
</dbReference>
<sequence>MPDRFFKILKHSLQVRISLALIWMFVPLAMLAGMFSYYETFHETEALQDDLLRQAALYVGPDSRPETLPEGDGDTRIFVQMPRQEDPVVSLPAHLADGLHTLRADGDDDYYRAYIRTTEQGRIAVMQENEYREDLAEDAARQSVLPLLAALPLMILLTVWITHKAMRPVRKLSQSLEQRRINGLPALSVYNIPSEIRGFVTAINLLLKRVDEDIRRRQRFVADAAHELRTPMTALSLQAERLNNMPLPPDAGRQSAVLQQSIRRNKHLLEQLLALARSQSDETPLAKTTFGLQSRFRQVLQELMPLALEKRQDIGVAVGGDVEVSADETEIYTLVKTFADNAVRYTPNGGRIDLGFTDEGKYLAVWVEDNGNGIPESECARVLDPFYRILGTEQQGRGWGCRLPTRWPKIRRIFGTDRQPTFRTRAVDTRAVGQGNPEIDRCRLKASDGIFTSAQYRIVPACKRFRPPKKSVCR</sequence>
<dbReference type="Gene3D" id="1.10.287.130">
    <property type="match status" value="1"/>
</dbReference>
<evidence type="ECO:0000313" key="15">
    <source>
        <dbReference type="EMBL" id="SUA24730.1"/>
    </source>
</evidence>
<evidence type="ECO:0000259" key="14">
    <source>
        <dbReference type="PROSITE" id="PS50109"/>
    </source>
</evidence>
<dbReference type="EMBL" id="UGRI01000001">
    <property type="protein sequence ID" value="SUA24730.1"/>
    <property type="molecule type" value="Genomic_DNA"/>
</dbReference>
<evidence type="ECO:0000256" key="11">
    <source>
        <dbReference type="ARBA" id="ARBA00023012"/>
    </source>
</evidence>
<dbReference type="Gene3D" id="1.20.5.1040">
    <property type="entry name" value="Sensor protein qsec"/>
    <property type="match status" value="1"/>
</dbReference>
<accession>A0A378W0D4</accession>
<evidence type="ECO:0000256" key="10">
    <source>
        <dbReference type="ARBA" id="ARBA00022989"/>
    </source>
</evidence>
<evidence type="ECO:0000256" key="6">
    <source>
        <dbReference type="ARBA" id="ARBA00022692"/>
    </source>
</evidence>
<keyword evidence="10 13" id="KW-1133">Transmembrane helix</keyword>
<keyword evidence="12 13" id="KW-0472">Membrane</keyword>
<dbReference type="Pfam" id="PF00512">
    <property type="entry name" value="HisKA"/>
    <property type="match status" value="1"/>
</dbReference>
<reference evidence="15" key="1">
    <citation type="submission" date="2018-06" db="EMBL/GenBank/DDBJ databases">
        <authorList>
            <consortium name="Pathogen Informatics"/>
            <person name="Doyle S."/>
        </authorList>
    </citation>
    <scope>NUCLEOTIDE SEQUENCE [LARGE SCALE GENOMIC DNA]</scope>
    <source>
        <strain evidence="15">NCTC11421</strain>
    </source>
</reference>
<keyword evidence="9" id="KW-0067">ATP-binding</keyword>
<keyword evidence="5 15" id="KW-0808">Transferase</keyword>
<evidence type="ECO:0000256" key="4">
    <source>
        <dbReference type="ARBA" id="ARBA00022553"/>
    </source>
</evidence>
<dbReference type="PANTHER" id="PTHR45436">
    <property type="entry name" value="SENSOR HISTIDINE KINASE YKOH"/>
    <property type="match status" value="1"/>
</dbReference>
<keyword evidence="6 13" id="KW-0812">Transmembrane</keyword>
<feature type="transmembrane region" description="Helical" evidence="13">
    <location>
        <begin position="20"/>
        <end position="38"/>
    </location>
</feature>
<proteinExistence type="predicted"/>
<keyword evidence="7" id="KW-0547">Nucleotide-binding</keyword>
<feature type="domain" description="Histidine kinase" evidence="14">
    <location>
        <begin position="223"/>
        <end position="400"/>
    </location>
</feature>
<evidence type="ECO:0000256" key="9">
    <source>
        <dbReference type="ARBA" id="ARBA00022840"/>
    </source>
</evidence>
<dbReference type="Gene3D" id="3.30.565.10">
    <property type="entry name" value="Histidine kinase-like ATPase, C-terminal domain"/>
    <property type="match status" value="1"/>
</dbReference>
<evidence type="ECO:0000256" key="12">
    <source>
        <dbReference type="ARBA" id="ARBA00023136"/>
    </source>
</evidence>
<evidence type="ECO:0000256" key="8">
    <source>
        <dbReference type="ARBA" id="ARBA00022777"/>
    </source>
</evidence>
<dbReference type="FunFam" id="1.10.287.130:FF:000035">
    <property type="entry name" value="Two-component sensor histidine kinase"/>
    <property type="match status" value="1"/>
</dbReference>
<keyword evidence="4" id="KW-0597">Phosphoprotein</keyword>